<protein>
    <submittedName>
        <fullName evidence="1">Uncharacterized protein</fullName>
    </submittedName>
</protein>
<accession>A0AAD9PQR5</accession>
<evidence type="ECO:0000313" key="1">
    <source>
        <dbReference type="EMBL" id="KAK2547313.1"/>
    </source>
</evidence>
<dbReference type="Proteomes" id="UP001249851">
    <property type="component" value="Unassembled WGS sequence"/>
</dbReference>
<dbReference type="EMBL" id="JARQWQ010000193">
    <property type="protein sequence ID" value="KAK2547313.1"/>
    <property type="molecule type" value="Genomic_DNA"/>
</dbReference>
<reference evidence="1" key="2">
    <citation type="journal article" date="2023" name="Science">
        <title>Genomic signatures of disease resistance in endangered staghorn corals.</title>
        <authorList>
            <person name="Vollmer S.V."/>
            <person name="Selwyn J.D."/>
            <person name="Despard B.A."/>
            <person name="Roesel C.L."/>
        </authorList>
    </citation>
    <scope>NUCLEOTIDE SEQUENCE</scope>
    <source>
        <strain evidence="1">K2</strain>
    </source>
</reference>
<organism evidence="1 2">
    <name type="scientific">Acropora cervicornis</name>
    <name type="common">Staghorn coral</name>
    <dbReference type="NCBI Taxonomy" id="6130"/>
    <lineage>
        <taxon>Eukaryota</taxon>
        <taxon>Metazoa</taxon>
        <taxon>Cnidaria</taxon>
        <taxon>Anthozoa</taxon>
        <taxon>Hexacorallia</taxon>
        <taxon>Scleractinia</taxon>
        <taxon>Astrocoeniina</taxon>
        <taxon>Acroporidae</taxon>
        <taxon>Acropora</taxon>
    </lineage>
</organism>
<sequence>MKLGSPKPLIFVNLELFNARLKVSSDKEKENLQSLRYDFVSDEENGVRANKGKWVVRHPIWRLERASALME</sequence>
<proteinExistence type="predicted"/>
<evidence type="ECO:0000313" key="2">
    <source>
        <dbReference type="Proteomes" id="UP001249851"/>
    </source>
</evidence>
<comment type="caution">
    <text evidence="1">The sequence shown here is derived from an EMBL/GenBank/DDBJ whole genome shotgun (WGS) entry which is preliminary data.</text>
</comment>
<name>A0AAD9PQR5_ACRCE</name>
<reference evidence="1" key="1">
    <citation type="journal article" date="2023" name="G3 (Bethesda)">
        <title>Whole genome assembly and annotation of the endangered Caribbean coral Acropora cervicornis.</title>
        <authorList>
            <person name="Selwyn J.D."/>
            <person name="Vollmer S.V."/>
        </authorList>
    </citation>
    <scope>NUCLEOTIDE SEQUENCE</scope>
    <source>
        <strain evidence="1">K2</strain>
    </source>
</reference>
<dbReference type="AlphaFoldDB" id="A0AAD9PQR5"/>
<gene>
    <name evidence="1" type="ORF">P5673_032814</name>
</gene>
<keyword evidence="2" id="KW-1185">Reference proteome</keyword>